<dbReference type="InterPro" id="IPR026956">
    <property type="entry name" value="D-ser_dehydrat-like_dom"/>
</dbReference>
<dbReference type="SMART" id="SM01119">
    <property type="entry name" value="D-ser_dehydrat"/>
    <property type="match status" value="1"/>
</dbReference>
<proteinExistence type="inferred from homology"/>
<name>A0A8H9FZ39_9SPHI</name>
<feature type="domain" description="D-serine dehydratase-like" evidence="3">
    <location>
        <begin position="260"/>
        <end position="349"/>
    </location>
</feature>
<evidence type="ECO:0000313" key="5">
    <source>
        <dbReference type="Proteomes" id="UP000614460"/>
    </source>
</evidence>
<dbReference type="CDD" id="cd06821">
    <property type="entry name" value="PLPDE_III_D-TA"/>
    <property type="match status" value="1"/>
</dbReference>
<dbReference type="RefSeq" id="WP_182498508.1">
    <property type="nucleotide sequence ID" value="NZ_BMKM01000003.1"/>
</dbReference>
<dbReference type="Gene3D" id="3.20.20.10">
    <property type="entry name" value="Alanine racemase"/>
    <property type="match status" value="1"/>
</dbReference>
<reference evidence="4" key="1">
    <citation type="journal article" date="2014" name="Int. J. Syst. Evol. Microbiol.">
        <title>Complete genome sequence of Corynebacterium casei LMG S-19264T (=DSM 44701T), isolated from a smear-ripened cheese.</title>
        <authorList>
            <consortium name="US DOE Joint Genome Institute (JGI-PGF)"/>
            <person name="Walter F."/>
            <person name="Albersmeier A."/>
            <person name="Kalinowski J."/>
            <person name="Ruckert C."/>
        </authorList>
    </citation>
    <scope>NUCLEOTIDE SEQUENCE</scope>
    <source>
        <strain evidence="4">CGMCC 1.15966</strain>
    </source>
</reference>
<dbReference type="PANTHER" id="PTHR28004">
    <property type="entry name" value="ZGC:162816-RELATED"/>
    <property type="match status" value="1"/>
</dbReference>
<sequence>MEAWYEVQNINQLASPALLLYPKRIAHNIELLKSMVDHDNSRVRPHVKTHKMLEVSKMMIDAGIDQFKCSTIAEAEMLALANAKDVLLAYQPVGPNIKRWQKLILAYPNTQFSCLLDNVNSIQALNDAAVEINKVLDFYLDVDLGMGRTGAAFSQIKELWETIRQQENLRLQGVHGYDGQINNPDKEVRKKEADSGFDLLQKSYDFLQEKSDQSLKIVVGGSPSFTAHAERKNVACSPGTFVFWDWGYSEKIPEQKFKVAAVLLTRVISVINENRICIDLGYKAVASESPLPRVKFLNANDAVPVLQSEEHMVLTVDDSHNYPVGTALYAIPLHICPTVALYEKVAVIEDKEYAKDWQVIARNRALNI</sequence>
<accession>A0A8H9FZ39</accession>
<dbReference type="AlphaFoldDB" id="A0A8H9FZ39"/>
<dbReference type="GO" id="GO:0036088">
    <property type="term" value="P:D-serine catabolic process"/>
    <property type="evidence" value="ECO:0007669"/>
    <property type="project" value="TreeGrafter"/>
</dbReference>
<dbReference type="Proteomes" id="UP000614460">
    <property type="component" value="Unassembled WGS sequence"/>
</dbReference>
<gene>
    <name evidence="4" type="ORF">GCM10011516_17230</name>
</gene>
<evidence type="ECO:0000256" key="2">
    <source>
        <dbReference type="ARBA" id="ARBA00023239"/>
    </source>
</evidence>
<dbReference type="SUPFAM" id="SSF51419">
    <property type="entry name" value="PLP-binding barrel"/>
    <property type="match status" value="1"/>
</dbReference>
<keyword evidence="2" id="KW-0456">Lyase</keyword>
<evidence type="ECO:0000313" key="4">
    <source>
        <dbReference type="EMBL" id="GGE20132.1"/>
    </source>
</evidence>
<dbReference type="InterPro" id="IPR029066">
    <property type="entry name" value="PLP-binding_barrel"/>
</dbReference>
<dbReference type="Pfam" id="PF01168">
    <property type="entry name" value="Ala_racemase_N"/>
    <property type="match status" value="1"/>
</dbReference>
<dbReference type="InterPro" id="IPR001608">
    <property type="entry name" value="Ala_racemase_N"/>
</dbReference>
<dbReference type="InterPro" id="IPR051466">
    <property type="entry name" value="D-amino_acid_metab_enzyme"/>
</dbReference>
<keyword evidence="5" id="KW-1185">Reference proteome</keyword>
<evidence type="ECO:0000256" key="1">
    <source>
        <dbReference type="ARBA" id="ARBA00005323"/>
    </source>
</evidence>
<evidence type="ECO:0000259" key="3">
    <source>
        <dbReference type="SMART" id="SM01119"/>
    </source>
</evidence>
<comment type="caution">
    <text evidence="4">The sequence shown here is derived from an EMBL/GenBank/DDBJ whole genome shotgun (WGS) entry which is preliminary data.</text>
</comment>
<dbReference type="Gene3D" id="2.40.37.20">
    <property type="entry name" value="D-serine dehydratase-like domain"/>
    <property type="match status" value="1"/>
</dbReference>
<reference evidence="4" key="2">
    <citation type="submission" date="2020-09" db="EMBL/GenBank/DDBJ databases">
        <authorList>
            <person name="Sun Q."/>
            <person name="Zhou Y."/>
        </authorList>
    </citation>
    <scope>NUCLEOTIDE SEQUENCE</scope>
    <source>
        <strain evidence="4">CGMCC 1.15966</strain>
    </source>
</reference>
<dbReference type="GO" id="GO:0008721">
    <property type="term" value="F:D-serine ammonia-lyase activity"/>
    <property type="evidence" value="ECO:0007669"/>
    <property type="project" value="TreeGrafter"/>
</dbReference>
<comment type="similarity">
    <text evidence="1">Belongs to the DSD1 family.</text>
</comment>
<dbReference type="Pfam" id="PF14031">
    <property type="entry name" value="D-ser_dehydrat"/>
    <property type="match status" value="1"/>
</dbReference>
<dbReference type="PANTHER" id="PTHR28004:SF2">
    <property type="entry name" value="D-SERINE DEHYDRATASE"/>
    <property type="match status" value="1"/>
</dbReference>
<protein>
    <submittedName>
        <fullName evidence="4">Threonine aldolase</fullName>
    </submittedName>
</protein>
<dbReference type="EMBL" id="BMKM01000003">
    <property type="protein sequence ID" value="GGE20132.1"/>
    <property type="molecule type" value="Genomic_DNA"/>
</dbReference>
<dbReference type="InterPro" id="IPR042208">
    <property type="entry name" value="D-ser_dehydrat-like_sf"/>
</dbReference>
<organism evidence="4 5">
    <name type="scientific">Sphingobacterium cellulitidis</name>
    <dbReference type="NCBI Taxonomy" id="1768011"/>
    <lineage>
        <taxon>Bacteria</taxon>
        <taxon>Pseudomonadati</taxon>
        <taxon>Bacteroidota</taxon>
        <taxon>Sphingobacteriia</taxon>
        <taxon>Sphingobacteriales</taxon>
        <taxon>Sphingobacteriaceae</taxon>
        <taxon>Sphingobacterium</taxon>
    </lineage>
</organism>